<dbReference type="Gene3D" id="3.90.550.10">
    <property type="entry name" value="Spore Coat Polysaccharide Biosynthesis Protein SpsA, Chain A"/>
    <property type="match status" value="1"/>
</dbReference>
<proteinExistence type="predicted"/>
<evidence type="ECO:0000256" key="1">
    <source>
        <dbReference type="ARBA" id="ARBA00022676"/>
    </source>
</evidence>
<accession>A0A1Y4J149</accession>
<evidence type="ECO:0000313" key="5">
    <source>
        <dbReference type="Proteomes" id="UP000195950"/>
    </source>
</evidence>
<sequence>MTDLVTVIIPVYNVEKYLAKCVNSIIKQSYKKLQIILVDDGSSDSSGAICDELLLLDERIEVFHQKNKGVSSARNKGIDLAQGEYIAFVDPDDFLAPNMYEVLIGNIKKYSAQCSSVSMKKIYESDGHEELLTPVGQFKIQSGEEALDDAMSLDDPWLGYSVNKLFLKDIIDVNNIRFNENIIMNEDSIFCYEYMSYCLISVRYTLPLYNYLIRKTSATQTIFKDNDKLFHLIDSSEILYNFGKLYRGRKFFTKMQCYYINVHIQLIYYMFVNNIFDLCRLKSCFLKIDAVIDELGYFPLSWKRNIFYSLVKRMPLFVFHVVRLKILIF</sequence>
<comment type="caution">
    <text evidence="4">The sequence shown here is derived from an EMBL/GenBank/DDBJ whole genome shotgun (WGS) entry which is preliminary data.</text>
</comment>
<name>A0A1Y4J149_PARDI</name>
<dbReference type="EMBL" id="NFJX01000001">
    <property type="protein sequence ID" value="OUP22902.1"/>
    <property type="molecule type" value="Genomic_DNA"/>
</dbReference>
<organism evidence="4 5">
    <name type="scientific">Parabacteroides distasonis</name>
    <dbReference type="NCBI Taxonomy" id="823"/>
    <lineage>
        <taxon>Bacteria</taxon>
        <taxon>Pseudomonadati</taxon>
        <taxon>Bacteroidota</taxon>
        <taxon>Bacteroidia</taxon>
        <taxon>Bacteroidales</taxon>
        <taxon>Tannerellaceae</taxon>
        <taxon>Parabacteroides</taxon>
    </lineage>
</organism>
<dbReference type="InterPro" id="IPR029044">
    <property type="entry name" value="Nucleotide-diphossugar_trans"/>
</dbReference>
<dbReference type="InterPro" id="IPR001173">
    <property type="entry name" value="Glyco_trans_2-like"/>
</dbReference>
<dbReference type="RefSeq" id="WP_087342293.1">
    <property type="nucleotide sequence ID" value="NZ_JBDMPZ010000006.1"/>
</dbReference>
<dbReference type="PANTHER" id="PTHR22916:SF51">
    <property type="entry name" value="GLYCOSYLTRANSFERASE EPSH-RELATED"/>
    <property type="match status" value="1"/>
</dbReference>
<keyword evidence="2" id="KW-0808">Transferase</keyword>
<dbReference type="AlphaFoldDB" id="A0A1Y4J149"/>
<dbReference type="GO" id="GO:0016758">
    <property type="term" value="F:hexosyltransferase activity"/>
    <property type="evidence" value="ECO:0007669"/>
    <property type="project" value="UniProtKB-ARBA"/>
</dbReference>
<evidence type="ECO:0000259" key="3">
    <source>
        <dbReference type="Pfam" id="PF00535"/>
    </source>
</evidence>
<dbReference type="Pfam" id="PF00535">
    <property type="entry name" value="Glycos_transf_2"/>
    <property type="match status" value="1"/>
</dbReference>
<feature type="domain" description="Glycosyltransferase 2-like" evidence="3">
    <location>
        <begin position="6"/>
        <end position="134"/>
    </location>
</feature>
<evidence type="ECO:0000256" key="2">
    <source>
        <dbReference type="ARBA" id="ARBA00022679"/>
    </source>
</evidence>
<dbReference type="CDD" id="cd00761">
    <property type="entry name" value="Glyco_tranf_GTA_type"/>
    <property type="match status" value="1"/>
</dbReference>
<gene>
    <name evidence="4" type="ORF">B5F32_01545</name>
</gene>
<keyword evidence="1" id="KW-0328">Glycosyltransferase</keyword>
<dbReference type="Proteomes" id="UP000195950">
    <property type="component" value="Unassembled WGS sequence"/>
</dbReference>
<evidence type="ECO:0000313" key="4">
    <source>
        <dbReference type="EMBL" id="OUP22902.1"/>
    </source>
</evidence>
<dbReference type="SUPFAM" id="SSF53448">
    <property type="entry name" value="Nucleotide-diphospho-sugar transferases"/>
    <property type="match status" value="1"/>
</dbReference>
<reference evidence="5" key="1">
    <citation type="submission" date="2017-04" db="EMBL/GenBank/DDBJ databases">
        <title>Function of individual gut microbiota members based on whole genome sequencing of pure cultures obtained from chicken caecum.</title>
        <authorList>
            <person name="Medvecky M."/>
            <person name="Cejkova D."/>
            <person name="Polansky O."/>
            <person name="Karasova D."/>
            <person name="Kubasova T."/>
            <person name="Cizek A."/>
            <person name="Rychlik I."/>
        </authorList>
    </citation>
    <scope>NUCLEOTIDE SEQUENCE [LARGE SCALE GENOMIC DNA]</scope>
    <source>
        <strain evidence="5">An199</strain>
    </source>
</reference>
<protein>
    <recommendedName>
        <fullName evidence="3">Glycosyltransferase 2-like domain-containing protein</fullName>
    </recommendedName>
</protein>
<dbReference type="PANTHER" id="PTHR22916">
    <property type="entry name" value="GLYCOSYLTRANSFERASE"/>
    <property type="match status" value="1"/>
</dbReference>